<protein>
    <recommendedName>
        <fullName evidence="4">DUF2066 domain-containing protein</fullName>
    </recommendedName>
</protein>
<dbReference type="Proteomes" id="UP000501812">
    <property type="component" value="Chromosome"/>
</dbReference>
<reference evidence="2 3" key="1">
    <citation type="submission" date="2020-04" db="EMBL/GenBank/DDBJ databases">
        <title>Luteolibacter sp. G-1-1-1 isolated from soil.</title>
        <authorList>
            <person name="Dahal R.H."/>
        </authorList>
    </citation>
    <scope>NUCLEOTIDE SEQUENCE [LARGE SCALE GENOMIC DNA]</scope>
    <source>
        <strain evidence="2 3">G-1-1-1</strain>
    </source>
</reference>
<accession>A0A858RMV2</accession>
<evidence type="ECO:0000256" key="1">
    <source>
        <dbReference type="SAM" id="SignalP"/>
    </source>
</evidence>
<keyword evidence="3" id="KW-1185">Reference proteome</keyword>
<feature type="signal peptide" evidence="1">
    <location>
        <begin position="1"/>
        <end position="17"/>
    </location>
</feature>
<name>A0A858RMV2_9BACT</name>
<dbReference type="EMBL" id="CP051774">
    <property type="protein sequence ID" value="QJE97689.1"/>
    <property type="molecule type" value="Genomic_DNA"/>
</dbReference>
<evidence type="ECO:0000313" key="3">
    <source>
        <dbReference type="Proteomes" id="UP000501812"/>
    </source>
</evidence>
<feature type="chain" id="PRO_5032812904" description="DUF2066 domain-containing protein" evidence="1">
    <location>
        <begin position="18"/>
        <end position="299"/>
    </location>
</feature>
<proteinExistence type="predicted"/>
<evidence type="ECO:0000313" key="2">
    <source>
        <dbReference type="EMBL" id="QJE97689.1"/>
    </source>
</evidence>
<organism evidence="2 3">
    <name type="scientific">Luteolibacter luteus</name>
    <dbReference type="NCBI Taxonomy" id="2728835"/>
    <lineage>
        <taxon>Bacteria</taxon>
        <taxon>Pseudomonadati</taxon>
        <taxon>Verrucomicrobiota</taxon>
        <taxon>Verrucomicrobiia</taxon>
        <taxon>Verrucomicrobiales</taxon>
        <taxon>Verrucomicrobiaceae</taxon>
        <taxon>Luteolibacter</taxon>
    </lineage>
</organism>
<keyword evidence="1" id="KW-0732">Signal</keyword>
<dbReference type="AlphaFoldDB" id="A0A858RMV2"/>
<dbReference type="KEGG" id="luo:HHL09_18515"/>
<gene>
    <name evidence="2" type="ORF">HHL09_18515</name>
</gene>
<sequence>MKRSIFYLAALAAPLHAAPLDPAQIPAAAKWLVHADIEAMRASETGKAIFTRIETDHGAQLKAAKRMFSINPIADLNGITLFGDGKPEHAVALIHGNFDRTHLEELVAAADDYSKGTYSDLTVHNWEDKGSQQHAAFANDHLLVFSRQESLLHQALDTLKAGSSADPDPFFAAEGGKPLLAGSANLSGIDLPGDEARLLRMAKSLHLAANENAGRFTIRVGANTEDATQADRLRRMLDGVVAFAQAGDAKLDGLDLQSNVAVTGDKTGLDASVSLPVNEWITVMEKAADQEAKKQDKKK</sequence>
<dbReference type="RefSeq" id="WP_169456115.1">
    <property type="nucleotide sequence ID" value="NZ_CP051774.1"/>
</dbReference>
<evidence type="ECO:0008006" key="4">
    <source>
        <dbReference type="Google" id="ProtNLM"/>
    </source>
</evidence>